<keyword evidence="9" id="KW-0862">Zinc</keyword>
<evidence type="ECO:0000256" key="5">
    <source>
        <dbReference type="ARBA" id="ARBA00006169"/>
    </source>
</evidence>
<dbReference type="InterPro" id="IPR036869">
    <property type="entry name" value="J_dom_sf"/>
</dbReference>
<dbReference type="Gene3D" id="3.10.660.10">
    <property type="entry name" value="DPH Zinc finger"/>
    <property type="match status" value="1"/>
</dbReference>
<keyword evidence="15" id="KW-1185">Reference proteome</keyword>
<dbReference type="GO" id="GO:0046872">
    <property type="term" value="F:metal ion binding"/>
    <property type="evidence" value="ECO:0007669"/>
    <property type="project" value="UniProtKB-KW"/>
</dbReference>
<evidence type="ECO:0000256" key="2">
    <source>
        <dbReference type="ARBA" id="ARBA00004123"/>
    </source>
</evidence>
<feature type="domain" description="J" evidence="12">
    <location>
        <begin position="6"/>
        <end position="87"/>
    </location>
</feature>
<dbReference type="OrthoDB" id="445556at2759"/>
<dbReference type="InterPro" id="IPR007872">
    <property type="entry name" value="DPH_MB_dom"/>
</dbReference>
<dbReference type="SUPFAM" id="SSF144217">
    <property type="entry name" value="CSL zinc finger"/>
    <property type="match status" value="1"/>
</dbReference>
<evidence type="ECO:0000256" key="11">
    <source>
        <dbReference type="ARBA" id="ARBA00023242"/>
    </source>
</evidence>
<keyword evidence="7" id="KW-0963">Cytoplasm</keyword>
<dbReference type="AlphaFoldDB" id="A0A3M7MHG3"/>
<dbReference type="InterPro" id="IPR001623">
    <property type="entry name" value="DnaJ_domain"/>
</dbReference>
<evidence type="ECO:0000256" key="3">
    <source>
        <dbReference type="ARBA" id="ARBA00004496"/>
    </source>
</evidence>
<reference evidence="14 15" key="1">
    <citation type="journal article" date="2014" name="PLoS ONE">
        <title>De novo Genome Assembly of the Fungal Plant Pathogen Pyrenophora semeniperda.</title>
        <authorList>
            <person name="Soliai M.M."/>
            <person name="Meyer S.E."/>
            <person name="Udall J.A."/>
            <person name="Elzinga D.E."/>
            <person name="Hermansen R.A."/>
            <person name="Bodily P.M."/>
            <person name="Hart A.A."/>
            <person name="Coleman C.E."/>
        </authorList>
    </citation>
    <scope>NUCLEOTIDE SEQUENCE [LARGE SCALE GENOMIC DNA]</scope>
    <source>
        <strain evidence="14 15">CCB06</strain>
        <tissue evidence="14">Mycelium</tissue>
    </source>
</reference>
<dbReference type="PANTHER" id="PTHR21454:SF46">
    <property type="entry name" value="DIPHTHAMIDE BIOSYNTHESIS PROTEIN 4"/>
    <property type="match status" value="1"/>
</dbReference>
<evidence type="ECO:0000259" key="12">
    <source>
        <dbReference type="PROSITE" id="PS50076"/>
    </source>
</evidence>
<dbReference type="GO" id="GO:0005634">
    <property type="term" value="C:nucleus"/>
    <property type="evidence" value="ECO:0007669"/>
    <property type="project" value="UniProtKB-SubCell"/>
</dbReference>
<keyword evidence="8" id="KW-0479">Metal-binding</keyword>
<gene>
    <name evidence="14" type="ORF">GMOD_00004779</name>
</gene>
<dbReference type="EMBL" id="KE747843">
    <property type="protein sequence ID" value="RMZ73965.1"/>
    <property type="molecule type" value="Genomic_DNA"/>
</dbReference>
<evidence type="ECO:0000256" key="10">
    <source>
        <dbReference type="ARBA" id="ARBA00023004"/>
    </source>
</evidence>
<name>A0A3M7MHG3_9PLEO</name>
<keyword evidence="11" id="KW-0539">Nucleus</keyword>
<evidence type="ECO:0000256" key="7">
    <source>
        <dbReference type="ARBA" id="ARBA00022490"/>
    </source>
</evidence>
<evidence type="ECO:0000256" key="4">
    <source>
        <dbReference type="ARBA" id="ARBA00005156"/>
    </source>
</evidence>
<dbReference type="PROSITE" id="PS50076">
    <property type="entry name" value="DNAJ_2"/>
    <property type="match status" value="1"/>
</dbReference>
<dbReference type="InterPro" id="IPR044248">
    <property type="entry name" value="DPH3/4-like"/>
</dbReference>
<evidence type="ECO:0000313" key="14">
    <source>
        <dbReference type="EMBL" id="RMZ73965.1"/>
    </source>
</evidence>
<organism evidence="14 15">
    <name type="scientific">Pyrenophora seminiperda CCB06</name>
    <dbReference type="NCBI Taxonomy" id="1302712"/>
    <lineage>
        <taxon>Eukaryota</taxon>
        <taxon>Fungi</taxon>
        <taxon>Dikarya</taxon>
        <taxon>Ascomycota</taxon>
        <taxon>Pezizomycotina</taxon>
        <taxon>Dothideomycetes</taxon>
        <taxon>Pleosporomycetidae</taxon>
        <taxon>Pleosporales</taxon>
        <taxon>Pleosporineae</taxon>
        <taxon>Pleosporaceae</taxon>
        <taxon>Pyrenophora</taxon>
    </lineage>
</organism>
<proteinExistence type="inferred from homology"/>
<dbReference type="SUPFAM" id="SSF46565">
    <property type="entry name" value="Chaperone J-domain"/>
    <property type="match status" value="1"/>
</dbReference>
<dbReference type="Pfam" id="PF05207">
    <property type="entry name" value="Zn_ribbon_CSL"/>
    <property type="match status" value="1"/>
</dbReference>
<evidence type="ECO:0000256" key="1">
    <source>
        <dbReference type="ARBA" id="ARBA00003474"/>
    </source>
</evidence>
<dbReference type="GO" id="GO:0005737">
    <property type="term" value="C:cytoplasm"/>
    <property type="evidence" value="ECO:0007669"/>
    <property type="project" value="UniProtKB-SubCell"/>
</dbReference>
<comment type="similarity">
    <text evidence="5">Belongs to the DPH4 family.</text>
</comment>
<accession>A0A3M7MHG3</accession>
<dbReference type="PANTHER" id="PTHR21454">
    <property type="entry name" value="DPH3 HOMOLOG-RELATED"/>
    <property type="match status" value="1"/>
</dbReference>
<dbReference type="Proteomes" id="UP000265663">
    <property type="component" value="Unassembled WGS sequence"/>
</dbReference>
<comment type="subcellular location">
    <subcellularLocation>
        <location evidence="3">Cytoplasm</location>
    </subcellularLocation>
    <subcellularLocation>
        <location evidence="2">Nucleus</location>
    </subcellularLocation>
</comment>
<evidence type="ECO:0000256" key="8">
    <source>
        <dbReference type="ARBA" id="ARBA00022723"/>
    </source>
</evidence>
<feature type="domain" description="DPH-type MB" evidence="13">
    <location>
        <begin position="113"/>
        <end position="198"/>
    </location>
</feature>
<evidence type="ECO:0000259" key="13">
    <source>
        <dbReference type="PROSITE" id="PS51074"/>
    </source>
</evidence>
<comment type="function">
    <text evidence="1">Required for the first step of diphthamide biosynthesis, the transfer of 3-amino-3-carboxypropyl from S-adenosyl-L-methionine to a histidine residue. Diphthamide is a post-translational modification of histidine which occurs in elongation factor 2.</text>
</comment>
<evidence type="ECO:0000313" key="15">
    <source>
        <dbReference type="Proteomes" id="UP000265663"/>
    </source>
</evidence>
<sequence length="202" mass="22359">MAYTKDFYRVLGLDAPRWNDSAKAQSAADLRRGYKTALLAAHPDKRGNGTTDAAKMTEGDWYTVDDVREAYIVLADPKTRADYDNWLLHNRDALCSSWSSQSASLPSSDFILGLELVDLSDFDVVDTVSDLDTKVDSAKGHVGQEGGKQMQWTRACRCGTDHGFRILEEELEDAEERGEKEVLVGCEGCSLWVRVGFAVEVG</sequence>
<keyword evidence="10" id="KW-0408">Iron</keyword>
<evidence type="ECO:0000256" key="9">
    <source>
        <dbReference type="ARBA" id="ARBA00022833"/>
    </source>
</evidence>
<dbReference type="UniPathway" id="UPA00559"/>
<evidence type="ECO:0000256" key="6">
    <source>
        <dbReference type="ARBA" id="ARBA00021797"/>
    </source>
</evidence>
<protein>
    <recommendedName>
        <fullName evidence="6">Diphthamide biosynthesis protein 4</fullName>
    </recommendedName>
</protein>
<dbReference type="PROSITE" id="PS51074">
    <property type="entry name" value="DPH_MB"/>
    <property type="match status" value="1"/>
</dbReference>
<dbReference type="InterPro" id="IPR036671">
    <property type="entry name" value="DPH_MB_sf"/>
</dbReference>
<comment type="pathway">
    <text evidence="4">Protein modification; peptidyl-diphthamide biosynthesis.</text>
</comment>
<dbReference type="Gene3D" id="1.10.287.110">
    <property type="entry name" value="DnaJ domain"/>
    <property type="match status" value="1"/>
</dbReference>
<dbReference type="Pfam" id="PF00226">
    <property type="entry name" value="DnaJ"/>
    <property type="match status" value="1"/>
</dbReference>
<dbReference type="GO" id="GO:0017183">
    <property type="term" value="P:protein histidyl modification to diphthamide"/>
    <property type="evidence" value="ECO:0007669"/>
    <property type="project" value="UniProtKB-UniPathway"/>
</dbReference>